<protein>
    <recommendedName>
        <fullName evidence="11">Ion-translocating oxidoreductase complex subunit D</fullName>
    </recommendedName>
</protein>
<feature type="transmembrane region" description="Helical" evidence="9">
    <location>
        <begin position="301"/>
        <end position="319"/>
    </location>
</feature>
<reference evidence="10" key="1">
    <citation type="journal article" date="2015" name="Nature">
        <title>Complex archaea that bridge the gap between prokaryotes and eukaryotes.</title>
        <authorList>
            <person name="Spang A."/>
            <person name="Saw J.H."/>
            <person name="Jorgensen S.L."/>
            <person name="Zaremba-Niedzwiedzka K."/>
            <person name="Martijn J."/>
            <person name="Lind A.E."/>
            <person name="van Eijk R."/>
            <person name="Schleper C."/>
            <person name="Guy L."/>
            <person name="Ettema T.J."/>
        </authorList>
    </citation>
    <scope>NUCLEOTIDE SEQUENCE</scope>
</reference>
<evidence type="ECO:0000256" key="5">
    <source>
        <dbReference type="ARBA" id="ARBA00022692"/>
    </source>
</evidence>
<keyword evidence="1" id="KW-0813">Transport</keyword>
<feature type="transmembrane region" description="Helical" evidence="9">
    <location>
        <begin position="325"/>
        <end position="346"/>
    </location>
</feature>
<evidence type="ECO:0000256" key="7">
    <source>
        <dbReference type="ARBA" id="ARBA00022989"/>
    </source>
</evidence>
<dbReference type="InterPro" id="IPR011303">
    <property type="entry name" value="RnfD_bac"/>
</dbReference>
<dbReference type="Pfam" id="PF03116">
    <property type="entry name" value="NQR2_RnfD_RnfE"/>
    <property type="match status" value="1"/>
</dbReference>
<dbReference type="NCBIfam" id="TIGR01946">
    <property type="entry name" value="rnfD"/>
    <property type="match status" value="1"/>
</dbReference>
<feature type="transmembrane region" description="Helical" evidence="9">
    <location>
        <begin position="82"/>
        <end position="101"/>
    </location>
</feature>
<keyword evidence="2" id="KW-0597">Phosphoprotein</keyword>
<name>A0A0F9TP26_9ZZZZ</name>
<dbReference type="InterPro" id="IPR004338">
    <property type="entry name" value="NqrB/RnfD"/>
</dbReference>
<dbReference type="GO" id="GO:0022900">
    <property type="term" value="P:electron transport chain"/>
    <property type="evidence" value="ECO:0007669"/>
    <property type="project" value="InterPro"/>
</dbReference>
<feature type="transmembrane region" description="Helical" evidence="9">
    <location>
        <begin position="226"/>
        <end position="244"/>
    </location>
</feature>
<feature type="transmembrane region" description="Helical" evidence="9">
    <location>
        <begin position="249"/>
        <end position="265"/>
    </location>
</feature>
<evidence type="ECO:0008006" key="11">
    <source>
        <dbReference type="Google" id="ProtNLM"/>
    </source>
</evidence>
<feature type="transmembrane region" description="Helical" evidence="9">
    <location>
        <begin position="271"/>
        <end position="289"/>
    </location>
</feature>
<feature type="transmembrane region" description="Helical" evidence="9">
    <location>
        <begin position="113"/>
        <end position="140"/>
    </location>
</feature>
<keyword evidence="5 9" id="KW-0812">Transmembrane</keyword>
<keyword evidence="4" id="KW-0288">FMN</keyword>
<dbReference type="PANTHER" id="PTHR30578:SF1">
    <property type="entry name" value="NA(+)-TRANSLOCATING NADH-QUINONE REDUCTASE SUBUNIT B"/>
    <property type="match status" value="1"/>
</dbReference>
<evidence type="ECO:0000256" key="6">
    <source>
        <dbReference type="ARBA" id="ARBA00022967"/>
    </source>
</evidence>
<evidence type="ECO:0000256" key="9">
    <source>
        <dbReference type="SAM" id="Phobius"/>
    </source>
</evidence>
<dbReference type="EMBL" id="LAZR01000291">
    <property type="protein sequence ID" value="KKN76712.1"/>
    <property type="molecule type" value="Genomic_DNA"/>
</dbReference>
<keyword evidence="7 9" id="KW-1133">Transmembrane helix</keyword>
<evidence type="ECO:0000313" key="10">
    <source>
        <dbReference type="EMBL" id="KKN76712.1"/>
    </source>
</evidence>
<evidence type="ECO:0000256" key="2">
    <source>
        <dbReference type="ARBA" id="ARBA00022553"/>
    </source>
</evidence>
<evidence type="ECO:0000256" key="3">
    <source>
        <dbReference type="ARBA" id="ARBA00022630"/>
    </source>
</evidence>
<feature type="transmembrane region" description="Helical" evidence="9">
    <location>
        <begin position="57"/>
        <end position="76"/>
    </location>
</feature>
<dbReference type="GO" id="GO:0005886">
    <property type="term" value="C:plasma membrane"/>
    <property type="evidence" value="ECO:0007669"/>
    <property type="project" value="TreeGrafter"/>
</dbReference>
<keyword evidence="8 9" id="KW-0472">Membrane</keyword>
<evidence type="ECO:0000256" key="1">
    <source>
        <dbReference type="ARBA" id="ARBA00022448"/>
    </source>
</evidence>
<proteinExistence type="predicted"/>
<dbReference type="AlphaFoldDB" id="A0A0F9TP26"/>
<sequence>MKWLEDALAKARPLFEGGGRFRAFKPLFDAMENFMLSPSTPTARAPHIRDPLDVKRYMSMVIIGLLPCLLASFYFFGWRMLAMIVVSYAAGGAVEVAFAVLRKEEINEGFLVTGLLFPLILPPALPLWMVGVGVAFGVLVGKELFGGTGRNLFNPALVGRCFLALGYPKAMSSDWISPVLAWPGRLGEYATDTVTSATPLAAAKNGEWARLGDLLLGNVSGSAGETSALAALVGGVVLVAVGVANWRTVVAMLIGFIALTAGVFGGSVNIVVWHCLAGGLLFGAFFMATDPVTSPMTNGGKWIYGLLIGVVTALIRNFTGYVEGVMFAILLGNIFAPVLDEIFIAVHVRRLNREG</sequence>
<organism evidence="10">
    <name type="scientific">marine sediment metagenome</name>
    <dbReference type="NCBI Taxonomy" id="412755"/>
    <lineage>
        <taxon>unclassified sequences</taxon>
        <taxon>metagenomes</taxon>
        <taxon>ecological metagenomes</taxon>
    </lineage>
</organism>
<dbReference type="PANTHER" id="PTHR30578">
    <property type="entry name" value="ELECTRON TRANSPORT COMPLEX PROTEIN RNFD"/>
    <property type="match status" value="1"/>
</dbReference>
<gene>
    <name evidence="10" type="ORF">LCGC14_0368030</name>
</gene>
<evidence type="ECO:0000256" key="4">
    <source>
        <dbReference type="ARBA" id="ARBA00022643"/>
    </source>
</evidence>
<accession>A0A0F9TP26</accession>
<dbReference type="GO" id="GO:0055085">
    <property type="term" value="P:transmembrane transport"/>
    <property type="evidence" value="ECO:0007669"/>
    <property type="project" value="InterPro"/>
</dbReference>
<evidence type="ECO:0000256" key="8">
    <source>
        <dbReference type="ARBA" id="ARBA00023136"/>
    </source>
</evidence>
<comment type="caution">
    <text evidence="10">The sequence shown here is derived from an EMBL/GenBank/DDBJ whole genome shotgun (WGS) entry which is preliminary data.</text>
</comment>
<keyword evidence="6" id="KW-1278">Translocase</keyword>
<keyword evidence="3" id="KW-0285">Flavoprotein</keyword>